<dbReference type="AlphaFoldDB" id="A0A645B5U3"/>
<reference evidence="1" key="1">
    <citation type="submission" date="2019-08" db="EMBL/GenBank/DDBJ databases">
        <authorList>
            <person name="Kucharzyk K."/>
            <person name="Murdoch R.W."/>
            <person name="Higgins S."/>
            <person name="Loffler F."/>
        </authorList>
    </citation>
    <scope>NUCLEOTIDE SEQUENCE</scope>
</reference>
<organism evidence="1">
    <name type="scientific">bioreactor metagenome</name>
    <dbReference type="NCBI Taxonomy" id="1076179"/>
    <lineage>
        <taxon>unclassified sequences</taxon>
        <taxon>metagenomes</taxon>
        <taxon>ecological metagenomes</taxon>
    </lineage>
</organism>
<dbReference type="EMBL" id="VSSQ01017798">
    <property type="protein sequence ID" value="MPM60426.1"/>
    <property type="molecule type" value="Genomic_DNA"/>
</dbReference>
<protein>
    <submittedName>
        <fullName evidence="1">Uncharacterized protein</fullName>
    </submittedName>
</protein>
<proteinExistence type="predicted"/>
<comment type="caution">
    <text evidence="1">The sequence shown here is derived from an EMBL/GenBank/DDBJ whole genome shotgun (WGS) entry which is preliminary data.</text>
</comment>
<name>A0A645B5U3_9ZZZZ</name>
<gene>
    <name evidence="1" type="ORF">SDC9_107277</name>
</gene>
<sequence>MGEAKRGQRLVLIREGVQSPCRFDQTGQDKFHRLTQNEDIRVIPHIAAGRPQVNDRPGQRTGIGKGMDMGHHVMAQLLFIAGCSVIVDAAGRGFHLGDLLV</sequence>
<evidence type="ECO:0000313" key="1">
    <source>
        <dbReference type="EMBL" id="MPM60426.1"/>
    </source>
</evidence>
<accession>A0A645B5U3</accession>